<reference evidence="2" key="1">
    <citation type="journal article" date="2020" name="G3 (Bethesda)">
        <title>High-Quality Assemblies for Three Invasive Social Wasps from the &lt;i&gt;Vespula&lt;/i&gt; Genus.</title>
        <authorList>
            <person name="Harrop T.W.R."/>
            <person name="Guhlin J."/>
            <person name="McLaughlin G.M."/>
            <person name="Permina E."/>
            <person name="Stockwell P."/>
            <person name="Gilligan J."/>
            <person name="Le Lec M.F."/>
            <person name="Gruber M.A.M."/>
            <person name="Quinn O."/>
            <person name="Lovegrove M."/>
            <person name="Duncan E.J."/>
            <person name="Remnant E.J."/>
            <person name="Van Eeckhoven J."/>
            <person name="Graham B."/>
            <person name="Knapp R.A."/>
            <person name="Langford K.W."/>
            <person name="Kronenberg Z."/>
            <person name="Press M.O."/>
            <person name="Eacker S.M."/>
            <person name="Wilson-Rankin E.E."/>
            <person name="Purcell J."/>
            <person name="Lester P.J."/>
            <person name="Dearden P.K."/>
        </authorList>
    </citation>
    <scope>NUCLEOTIDE SEQUENCE</scope>
    <source>
        <strain evidence="2">Linc-1</strain>
    </source>
</reference>
<proteinExistence type="predicted"/>
<comment type="caution">
    <text evidence="2">The sequence shown here is derived from an EMBL/GenBank/DDBJ whole genome shotgun (WGS) entry which is preliminary data.</text>
</comment>
<organism evidence="2 3">
    <name type="scientific">Vespula germanica</name>
    <name type="common">German yellow jacket</name>
    <name type="synonym">Paravespula germanica</name>
    <dbReference type="NCBI Taxonomy" id="30212"/>
    <lineage>
        <taxon>Eukaryota</taxon>
        <taxon>Metazoa</taxon>
        <taxon>Ecdysozoa</taxon>
        <taxon>Arthropoda</taxon>
        <taxon>Hexapoda</taxon>
        <taxon>Insecta</taxon>
        <taxon>Pterygota</taxon>
        <taxon>Neoptera</taxon>
        <taxon>Endopterygota</taxon>
        <taxon>Hymenoptera</taxon>
        <taxon>Apocrita</taxon>
        <taxon>Aculeata</taxon>
        <taxon>Vespoidea</taxon>
        <taxon>Vespidae</taxon>
        <taxon>Vespinae</taxon>
        <taxon>Vespula</taxon>
    </lineage>
</organism>
<evidence type="ECO:0000256" key="1">
    <source>
        <dbReference type="SAM" id="Phobius"/>
    </source>
</evidence>
<keyword evidence="3" id="KW-1185">Reference proteome</keyword>
<sequence length="101" mass="11575">MVILPLSFFNLSVLPSVTEFSNTVKAMTISKRLLGVSGTWPLEIRDSLFVSFIIYGCLFNILALLDLITYIKNFRYVMANIMENMAVSYTVKEITILFFDF</sequence>
<keyword evidence="1" id="KW-0472">Membrane</keyword>
<feature type="transmembrane region" description="Helical" evidence="1">
    <location>
        <begin position="50"/>
        <end position="71"/>
    </location>
</feature>
<name>A0A834MQJ3_VESGE</name>
<dbReference type="EMBL" id="JACSDZ010000025">
    <property type="protein sequence ID" value="KAF7379248.1"/>
    <property type="molecule type" value="Genomic_DNA"/>
</dbReference>
<gene>
    <name evidence="2" type="ORF">HZH68_017093</name>
</gene>
<evidence type="ECO:0000313" key="2">
    <source>
        <dbReference type="EMBL" id="KAF7379248.1"/>
    </source>
</evidence>
<protein>
    <submittedName>
        <fullName evidence="2">Uncharacterized protein</fullName>
    </submittedName>
</protein>
<dbReference type="AlphaFoldDB" id="A0A834MQJ3"/>
<dbReference type="Proteomes" id="UP000617340">
    <property type="component" value="Unassembled WGS sequence"/>
</dbReference>
<keyword evidence="1" id="KW-1133">Transmembrane helix</keyword>
<evidence type="ECO:0000313" key="3">
    <source>
        <dbReference type="Proteomes" id="UP000617340"/>
    </source>
</evidence>
<keyword evidence="1" id="KW-0812">Transmembrane</keyword>
<accession>A0A834MQJ3</accession>